<dbReference type="InterPro" id="IPR000073">
    <property type="entry name" value="AB_hydrolase_1"/>
</dbReference>
<feature type="domain" description="AB hydrolase-1" evidence="1">
    <location>
        <begin position="22"/>
        <end position="170"/>
    </location>
</feature>
<name>A0ABU5R4M6_9PSEU</name>
<keyword evidence="2" id="KW-0378">Hydrolase</keyword>
<dbReference type="RefSeq" id="WP_323327993.1">
    <property type="nucleotide sequence ID" value="NZ_JAYFSI010000003.1"/>
</dbReference>
<dbReference type="InterPro" id="IPR029058">
    <property type="entry name" value="AB_hydrolase_fold"/>
</dbReference>
<keyword evidence="3" id="KW-1185">Reference proteome</keyword>
<dbReference type="PANTHER" id="PTHR43433">
    <property type="entry name" value="HYDROLASE, ALPHA/BETA FOLD FAMILY PROTEIN"/>
    <property type="match status" value="1"/>
</dbReference>
<reference evidence="2 3" key="1">
    <citation type="submission" date="2023-12" db="EMBL/GenBank/DDBJ databases">
        <title>Amycolatopsis sp. V23-08.</title>
        <authorList>
            <person name="Somphong A."/>
        </authorList>
    </citation>
    <scope>NUCLEOTIDE SEQUENCE [LARGE SCALE GENOMIC DNA]</scope>
    <source>
        <strain evidence="2 3">V23-08</strain>
    </source>
</reference>
<dbReference type="Proteomes" id="UP001304298">
    <property type="component" value="Unassembled WGS sequence"/>
</dbReference>
<dbReference type="InterPro" id="IPR050471">
    <property type="entry name" value="AB_hydrolase"/>
</dbReference>
<dbReference type="Gene3D" id="3.40.50.1820">
    <property type="entry name" value="alpha/beta hydrolase"/>
    <property type="match status" value="1"/>
</dbReference>
<accession>A0ABU5R4M6</accession>
<dbReference type="SUPFAM" id="SSF53474">
    <property type="entry name" value="alpha/beta-Hydrolases"/>
    <property type="match status" value="1"/>
</dbReference>
<dbReference type="PANTHER" id="PTHR43433:SF5">
    <property type="entry name" value="AB HYDROLASE-1 DOMAIN-CONTAINING PROTEIN"/>
    <property type="match status" value="1"/>
</dbReference>
<organism evidence="2 3">
    <name type="scientific">Amycolatopsis heterodermiae</name>
    <dbReference type="NCBI Taxonomy" id="3110235"/>
    <lineage>
        <taxon>Bacteria</taxon>
        <taxon>Bacillati</taxon>
        <taxon>Actinomycetota</taxon>
        <taxon>Actinomycetes</taxon>
        <taxon>Pseudonocardiales</taxon>
        <taxon>Pseudonocardiaceae</taxon>
        <taxon>Amycolatopsis</taxon>
    </lineage>
</organism>
<evidence type="ECO:0000313" key="3">
    <source>
        <dbReference type="Proteomes" id="UP001304298"/>
    </source>
</evidence>
<sequence length="257" mass="27540">MSTHTVRHEGAELTYDLRGSGPLLLLIAGQGGEGARFAGLARQLADEFTVLTYDRRGTGRSAGRDTDFDMAQQARDAAAVIHSARPAAARAAVFGQGGGGSIAFELAAHLPDVVAELVVHEAPSIPLLPDAPQRLAFAREIRATYESRGAAAALALWGASPADFPRPEAADHFLRREFLPIAWHHPDLDAVRRTGIPVVTATGAVSREEYYTRGARVQAEHLACRCVEFPGDHFGFVAEPALFADVLTKELTGLRRA</sequence>
<dbReference type="Pfam" id="PF00561">
    <property type="entry name" value="Abhydrolase_1"/>
    <property type="match status" value="1"/>
</dbReference>
<evidence type="ECO:0000259" key="1">
    <source>
        <dbReference type="Pfam" id="PF00561"/>
    </source>
</evidence>
<evidence type="ECO:0000313" key="2">
    <source>
        <dbReference type="EMBL" id="MEA5361147.1"/>
    </source>
</evidence>
<dbReference type="GO" id="GO:0016787">
    <property type="term" value="F:hydrolase activity"/>
    <property type="evidence" value="ECO:0007669"/>
    <property type="project" value="UniProtKB-KW"/>
</dbReference>
<dbReference type="EMBL" id="JAYFSI010000003">
    <property type="protein sequence ID" value="MEA5361147.1"/>
    <property type="molecule type" value="Genomic_DNA"/>
</dbReference>
<proteinExistence type="predicted"/>
<protein>
    <submittedName>
        <fullName evidence="2">Alpha/beta hydrolase</fullName>
    </submittedName>
</protein>
<comment type="caution">
    <text evidence="2">The sequence shown here is derived from an EMBL/GenBank/DDBJ whole genome shotgun (WGS) entry which is preliminary data.</text>
</comment>
<gene>
    <name evidence="2" type="ORF">VA596_16500</name>
</gene>